<evidence type="ECO:0000313" key="1">
    <source>
        <dbReference type="EMBL" id="TFK45767.1"/>
    </source>
</evidence>
<dbReference type="Proteomes" id="UP000305948">
    <property type="component" value="Unassembled WGS sequence"/>
</dbReference>
<reference evidence="1 2" key="1">
    <citation type="journal article" date="2019" name="Nat. Ecol. Evol.">
        <title>Megaphylogeny resolves global patterns of mushroom evolution.</title>
        <authorList>
            <person name="Varga T."/>
            <person name="Krizsan K."/>
            <person name="Foldi C."/>
            <person name="Dima B."/>
            <person name="Sanchez-Garcia M."/>
            <person name="Sanchez-Ramirez S."/>
            <person name="Szollosi G.J."/>
            <person name="Szarkandi J.G."/>
            <person name="Papp V."/>
            <person name="Albert L."/>
            <person name="Andreopoulos W."/>
            <person name="Angelini C."/>
            <person name="Antonin V."/>
            <person name="Barry K.W."/>
            <person name="Bougher N.L."/>
            <person name="Buchanan P."/>
            <person name="Buyck B."/>
            <person name="Bense V."/>
            <person name="Catcheside P."/>
            <person name="Chovatia M."/>
            <person name="Cooper J."/>
            <person name="Damon W."/>
            <person name="Desjardin D."/>
            <person name="Finy P."/>
            <person name="Geml J."/>
            <person name="Haridas S."/>
            <person name="Hughes K."/>
            <person name="Justo A."/>
            <person name="Karasinski D."/>
            <person name="Kautmanova I."/>
            <person name="Kiss B."/>
            <person name="Kocsube S."/>
            <person name="Kotiranta H."/>
            <person name="LaButti K.M."/>
            <person name="Lechner B.E."/>
            <person name="Liimatainen K."/>
            <person name="Lipzen A."/>
            <person name="Lukacs Z."/>
            <person name="Mihaltcheva S."/>
            <person name="Morgado L.N."/>
            <person name="Niskanen T."/>
            <person name="Noordeloos M.E."/>
            <person name="Ohm R.A."/>
            <person name="Ortiz-Santana B."/>
            <person name="Ovrebo C."/>
            <person name="Racz N."/>
            <person name="Riley R."/>
            <person name="Savchenko A."/>
            <person name="Shiryaev A."/>
            <person name="Soop K."/>
            <person name="Spirin V."/>
            <person name="Szebenyi C."/>
            <person name="Tomsovsky M."/>
            <person name="Tulloss R.E."/>
            <person name="Uehling J."/>
            <person name="Grigoriev I.V."/>
            <person name="Vagvolgyi C."/>
            <person name="Papp T."/>
            <person name="Martin F.M."/>
            <person name="Miettinen O."/>
            <person name="Hibbett D.S."/>
            <person name="Nagy L.G."/>
        </authorList>
    </citation>
    <scope>NUCLEOTIDE SEQUENCE [LARGE SCALE GENOMIC DNA]</scope>
    <source>
        <strain evidence="1 2">OMC1185</strain>
    </source>
</reference>
<dbReference type="OrthoDB" id="10319093at2759"/>
<name>A0A5C3MLK3_9AGAM</name>
<dbReference type="AlphaFoldDB" id="A0A5C3MLK3"/>
<dbReference type="EMBL" id="ML213537">
    <property type="protein sequence ID" value="TFK45767.1"/>
    <property type="molecule type" value="Genomic_DNA"/>
</dbReference>
<accession>A0A5C3MLK3</accession>
<sequence length="157" mass="17134">MPYYPVHVYIPFDGVADQVKQGIIDALNKPNQEFAFEQPPIAIAPALDASAVAEGSIPNHSDIELKQAIQKELEYGQESGRGTAFFIWAEGSALQPSDPTVRVMHVWPPERQGGQVQVQEVRAELSQVAGIVNCVESGNQSFEECQEWAGDDGVVRA</sequence>
<organism evidence="1 2">
    <name type="scientific">Heliocybe sulcata</name>
    <dbReference type="NCBI Taxonomy" id="5364"/>
    <lineage>
        <taxon>Eukaryota</taxon>
        <taxon>Fungi</taxon>
        <taxon>Dikarya</taxon>
        <taxon>Basidiomycota</taxon>
        <taxon>Agaricomycotina</taxon>
        <taxon>Agaricomycetes</taxon>
        <taxon>Gloeophyllales</taxon>
        <taxon>Gloeophyllaceae</taxon>
        <taxon>Heliocybe</taxon>
    </lineage>
</organism>
<keyword evidence="2" id="KW-1185">Reference proteome</keyword>
<proteinExistence type="predicted"/>
<evidence type="ECO:0000313" key="2">
    <source>
        <dbReference type="Proteomes" id="UP000305948"/>
    </source>
</evidence>
<gene>
    <name evidence="1" type="ORF">OE88DRAFT_1668868</name>
</gene>
<protein>
    <submittedName>
        <fullName evidence="1">Uncharacterized protein</fullName>
    </submittedName>
</protein>